<dbReference type="GO" id="GO:0016301">
    <property type="term" value="F:kinase activity"/>
    <property type="evidence" value="ECO:0007669"/>
    <property type="project" value="UniProtKB-KW"/>
</dbReference>
<keyword evidence="1" id="KW-0418">Kinase</keyword>
<dbReference type="Proteomes" id="UP000245845">
    <property type="component" value="Unassembled WGS sequence"/>
</dbReference>
<gene>
    <name evidence="1" type="ORF">A8806_10650</name>
</gene>
<dbReference type="AlphaFoldDB" id="A0A2Y9BE67"/>
<dbReference type="SUPFAM" id="SSF52540">
    <property type="entry name" value="P-loop containing nucleoside triphosphate hydrolases"/>
    <property type="match status" value="1"/>
</dbReference>
<proteinExistence type="predicted"/>
<dbReference type="InterPro" id="IPR052922">
    <property type="entry name" value="Cytidylate_Kinase-2"/>
</dbReference>
<evidence type="ECO:0000313" key="1">
    <source>
        <dbReference type="EMBL" id="PWJ29314.1"/>
    </source>
</evidence>
<protein>
    <submittedName>
        <fullName evidence="1">Adenylate kinase family enzyme</fullName>
    </submittedName>
</protein>
<dbReference type="EMBL" id="QGDL01000006">
    <property type="protein sequence ID" value="PWJ29314.1"/>
    <property type="molecule type" value="Genomic_DNA"/>
</dbReference>
<dbReference type="InterPro" id="IPR027417">
    <property type="entry name" value="P-loop_NTPase"/>
</dbReference>
<dbReference type="OrthoDB" id="1201990at2"/>
<dbReference type="Gene3D" id="3.40.50.300">
    <property type="entry name" value="P-loop containing nucleotide triphosphate hydrolases"/>
    <property type="match status" value="1"/>
</dbReference>
<dbReference type="PANTHER" id="PTHR37816:SF3">
    <property type="entry name" value="MODULATES DNA TOPOLOGY"/>
    <property type="match status" value="1"/>
</dbReference>
<name>A0A2Y9BE67_9FIRM</name>
<keyword evidence="2" id="KW-1185">Reference proteome</keyword>
<accession>A0A2Y9BE67</accession>
<organism evidence="1 2">
    <name type="scientific">Faecalicatena orotica</name>
    <dbReference type="NCBI Taxonomy" id="1544"/>
    <lineage>
        <taxon>Bacteria</taxon>
        <taxon>Bacillati</taxon>
        <taxon>Bacillota</taxon>
        <taxon>Clostridia</taxon>
        <taxon>Lachnospirales</taxon>
        <taxon>Lachnospiraceae</taxon>
        <taxon>Faecalicatena</taxon>
    </lineage>
</organism>
<keyword evidence="1" id="KW-0808">Transferase</keyword>
<sequence>MKLGEKIVIVGSCGSGKTTLSNRLSEISGIEVIHLDRIYWQADWISISEDAFRNEQIKLLRKARWIVDGNYASSFELRLTKADTVIFLDYNRYICIWRVLKRWMKFRGRLRPDVADGCYEKMEWDFLKYIWRFPKDTRPLMLERV</sequence>
<dbReference type="PANTHER" id="PTHR37816">
    <property type="entry name" value="YALI0E33011P"/>
    <property type="match status" value="1"/>
</dbReference>
<evidence type="ECO:0000313" key="2">
    <source>
        <dbReference type="Proteomes" id="UP000245845"/>
    </source>
</evidence>
<comment type="caution">
    <text evidence="1">The sequence shown here is derived from an EMBL/GenBank/DDBJ whole genome shotgun (WGS) entry which is preliminary data.</text>
</comment>
<dbReference type="RefSeq" id="WP_109731173.1">
    <property type="nucleotide sequence ID" value="NZ_BAAACK010000026.1"/>
</dbReference>
<reference evidence="1 2" key="1">
    <citation type="submission" date="2018-05" db="EMBL/GenBank/DDBJ databases">
        <title>The Hungate 1000. A catalogue of reference genomes from the rumen microbiome.</title>
        <authorList>
            <person name="Kelly W."/>
        </authorList>
    </citation>
    <scope>NUCLEOTIDE SEQUENCE [LARGE SCALE GENOMIC DNA]</scope>
    <source>
        <strain evidence="1 2">NLAE-zl-C242</strain>
    </source>
</reference>